<reference evidence="2" key="1">
    <citation type="journal article" date="2020" name="Fungal Divers.">
        <title>Resolving the Mortierellaceae phylogeny through synthesis of multi-gene phylogenetics and phylogenomics.</title>
        <authorList>
            <person name="Vandepol N."/>
            <person name="Liber J."/>
            <person name="Desiro A."/>
            <person name="Na H."/>
            <person name="Kennedy M."/>
            <person name="Barry K."/>
            <person name="Grigoriev I.V."/>
            <person name="Miller A.N."/>
            <person name="O'Donnell K."/>
            <person name="Stajich J.E."/>
            <person name="Bonito G."/>
        </authorList>
    </citation>
    <scope>NUCLEOTIDE SEQUENCE</scope>
    <source>
        <strain evidence="2">KOD948</strain>
    </source>
</reference>
<keyword evidence="3" id="KW-1185">Reference proteome</keyword>
<gene>
    <name evidence="2" type="ORF">BG011_006385</name>
</gene>
<sequence>MTTASSTATTSVSWTQQLTERTVDQFMDLMVQQRNLTTLKENWSMISSAYTNRFITRICHFSNKLVVLHLSKWHVSVQDLNDLISHSPCLLELTVRGLYITPNGAPTAASAATSTSISTSMSNETGKQHDSQEQQHPILNFRQIRRLRFHLLVLRVSPLRMECPAAQSLELSGYGNYYASALDIVTRRGHSWNCPRLQTLQYTGQVHEAEALYEYSEQGALSHILKSCVSLPHNSTGPVTSSTTKSSSSSSSSSTATTITTTHDDRDQSLNYRGLKRIALNCCFGLGMGQGKPGGLWQRALDLHWATLESIDLSYSKGIDSDVIHAIFSTCPRLKRFRGSEDTFAGTTLQNSNRVPWKCLSLERLQVRFVLETSDVFDRIGSSSCVQSKGQQQACLLYDQLAVLTHLKVLDLSGYGSVDDTQRGIPLTLNGGLDRLRGLTAMETVHVTGWQDQMDIAEAEWMAKHWPKLTNIYSLRNKDMKQWELFL</sequence>
<feature type="compositionally biased region" description="Low complexity" evidence="1">
    <location>
        <begin position="236"/>
        <end position="261"/>
    </location>
</feature>
<evidence type="ECO:0000256" key="1">
    <source>
        <dbReference type="SAM" id="MobiDB-lite"/>
    </source>
</evidence>
<feature type="compositionally biased region" description="Low complexity" evidence="1">
    <location>
        <begin position="107"/>
        <end position="122"/>
    </location>
</feature>
<feature type="non-terminal residue" evidence="2">
    <location>
        <position position="487"/>
    </location>
</feature>
<comment type="caution">
    <text evidence="2">The sequence shown here is derived from an EMBL/GenBank/DDBJ whole genome shotgun (WGS) entry which is preliminary data.</text>
</comment>
<feature type="region of interest" description="Disordered" evidence="1">
    <location>
        <begin position="236"/>
        <end position="262"/>
    </location>
</feature>
<dbReference type="Proteomes" id="UP000726737">
    <property type="component" value="Unassembled WGS sequence"/>
</dbReference>
<dbReference type="SUPFAM" id="SSF52047">
    <property type="entry name" value="RNI-like"/>
    <property type="match status" value="1"/>
</dbReference>
<accession>A0A9P6PTN6</accession>
<dbReference type="OrthoDB" id="2402609at2759"/>
<dbReference type="EMBL" id="JAAAJA010000461">
    <property type="protein sequence ID" value="KAG0253391.1"/>
    <property type="molecule type" value="Genomic_DNA"/>
</dbReference>
<feature type="region of interest" description="Disordered" evidence="1">
    <location>
        <begin position="106"/>
        <end position="135"/>
    </location>
</feature>
<organism evidence="2 3">
    <name type="scientific">Mortierella polycephala</name>
    <dbReference type="NCBI Taxonomy" id="41804"/>
    <lineage>
        <taxon>Eukaryota</taxon>
        <taxon>Fungi</taxon>
        <taxon>Fungi incertae sedis</taxon>
        <taxon>Mucoromycota</taxon>
        <taxon>Mortierellomycotina</taxon>
        <taxon>Mortierellomycetes</taxon>
        <taxon>Mortierellales</taxon>
        <taxon>Mortierellaceae</taxon>
        <taxon>Mortierella</taxon>
    </lineage>
</organism>
<evidence type="ECO:0000313" key="2">
    <source>
        <dbReference type="EMBL" id="KAG0253391.1"/>
    </source>
</evidence>
<protein>
    <recommendedName>
        <fullName evidence="4">F-box domain-containing protein</fullName>
    </recommendedName>
</protein>
<name>A0A9P6PTN6_9FUNG</name>
<dbReference type="Gene3D" id="3.80.10.10">
    <property type="entry name" value="Ribonuclease Inhibitor"/>
    <property type="match status" value="2"/>
</dbReference>
<proteinExistence type="predicted"/>
<evidence type="ECO:0000313" key="3">
    <source>
        <dbReference type="Proteomes" id="UP000726737"/>
    </source>
</evidence>
<dbReference type="InterPro" id="IPR032675">
    <property type="entry name" value="LRR_dom_sf"/>
</dbReference>
<evidence type="ECO:0008006" key="4">
    <source>
        <dbReference type="Google" id="ProtNLM"/>
    </source>
</evidence>
<dbReference type="AlphaFoldDB" id="A0A9P6PTN6"/>